<dbReference type="EMBL" id="HBHL01004872">
    <property type="protein sequence ID" value="CAD9714306.1"/>
    <property type="molecule type" value="Transcribed_RNA"/>
</dbReference>
<comment type="subcellular location">
    <subcellularLocation>
        <location evidence="2">Chromosome</location>
    </subcellularLocation>
    <subcellularLocation>
        <location evidence="1">Nucleus</location>
    </subcellularLocation>
</comment>
<evidence type="ECO:0000256" key="3">
    <source>
        <dbReference type="ARBA" id="ARBA00022454"/>
    </source>
</evidence>
<accession>A0A7S2WXX3</accession>
<evidence type="ECO:0000259" key="9">
    <source>
        <dbReference type="PROSITE" id="PS50280"/>
    </source>
</evidence>
<evidence type="ECO:0000256" key="6">
    <source>
        <dbReference type="ARBA" id="ARBA00022691"/>
    </source>
</evidence>
<evidence type="ECO:0000256" key="8">
    <source>
        <dbReference type="SAM" id="MobiDB-lite"/>
    </source>
</evidence>
<evidence type="ECO:0000256" key="4">
    <source>
        <dbReference type="ARBA" id="ARBA00022603"/>
    </source>
</evidence>
<protein>
    <recommendedName>
        <fullName evidence="13">Histone-lysine N-methyltransferase</fullName>
    </recommendedName>
</protein>
<name>A0A7S2WXX3_9CHLO</name>
<evidence type="ECO:0008006" key="13">
    <source>
        <dbReference type="Google" id="ProtNLM"/>
    </source>
</evidence>
<dbReference type="SUPFAM" id="SSF82199">
    <property type="entry name" value="SET domain"/>
    <property type="match status" value="1"/>
</dbReference>
<dbReference type="PROSITE" id="PS50868">
    <property type="entry name" value="POST_SET"/>
    <property type="match status" value="1"/>
</dbReference>
<evidence type="ECO:0000259" key="10">
    <source>
        <dbReference type="PROSITE" id="PS50868"/>
    </source>
</evidence>
<dbReference type="InterPro" id="IPR050777">
    <property type="entry name" value="SET2_Histone-Lys_MeTrsfase"/>
</dbReference>
<feature type="domain" description="AWS" evidence="11">
    <location>
        <begin position="70"/>
        <end position="118"/>
    </location>
</feature>
<feature type="domain" description="Post-SET" evidence="10">
    <location>
        <begin position="247"/>
        <end position="263"/>
    </location>
</feature>
<dbReference type="GO" id="GO:0005694">
    <property type="term" value="C:chromosome"/>
    <property type="evidence" value="ECO:0007669"/>
    <property type="project" value="UniProtKB-SubCell"/>
</dbReference>
<feature type="compositionally biased region" description="Low complexity" evidence="8">
    <location>
        <begin position="550"/>
        <end position="568"/>
    </location>
</feature>
<feature type="domain" description="SET" evidence="9">
    <location>
        <begin position="112"/>
        <end position="238"/>
    </location>
</feature>
<dbReference type="InterPro" id="IPR003616">
    <property type="entry name" value="Post-SET_dom"/>
</dbReference>
<feature type="compositionally biased region" description="Pro residues" evidence="8">
    <location>
        <begin position="533"/>
        <end position="549"/>
    </location>
</feature>
<feature type="region of interest" description="Disordered" evidence="8">
    <location>
        <begin position="479"/>
        <end position="578"/>
    </location>
</feature>
<dbReference type="InterPro" id="IPR001214">
    <property type="entry name" value="SET_dom"/>
</dbReference>
<dbReference type="Pfam" id="PF17907">
    <property type="entry name" value="AWS"/>
    <property type="match status" value="1"/>
</dbReference>
<dbReference type="Gene3D" id="2.170.270.10">
    <property type="entry name" value="SET domain"/>
    <property type="match status" value="1"/>
</dbReference>
<evidence type="ECO:0000256" key="5">
    <source>
        <dbReference type="ARBA" id="ARBA00022679"/>
    </source>
</evidence>
<dbReference type="InterPro" id="IPR046341">
    <property type="entry name" value="SET_dom_sf"/>
</dbReference>
<dbReference type="PANTHER" id="PTHR22884">
    <property type="entry name" value="SET DOMAIN PROTEINS"/>
    <property type="match status" value="1"/>
</dbReference>
<reference evidence="12" key="1">
    <citation type="submission" date="2021-01" db="EMBL/GenBank/DDBJ databases">
        <authorList>
            <person name="Corre E."/>
            <person name="Pelletier E."/>
            <person name="Niang G."/>
            <person name="Scheremetjew M."/>
            <person name="Finn R."/>
            <person name="Kale V."/>
            <person name="Holt S."/>
            <person name="Cochrane G."/>
            <person name="Meng A."/>
            <person name="Brown T."/>
            <person name="Cohen L."/>
        </authorList>
    </citation>
    <scope>NUCLEOTIDE SEQUENCE</scope>
    <source>
        <strain evidence="12">CCMP1205</strain>
    </source>
</reference>
<dbReference type="SMART" id="SM00317">
    <property type="entry name" value="SET"/>
    <property type="match status" value="1"/>
</dbReference>
<feature type="region of interest" description="Disordered" evidence="8">
    <location>
        <begin position="1"/>
        <end position="21"/>
    </location>
</feature>
<keyword evidence="6" id="KW-0949">S-adenosyl-L-methionine</keyword>
<keyword evidence="7" id="KW-0539">Nucleus</keyword>
<dbReference type="GO" id="GO:0005634">
    <property type="term" value="C:nucleus"/>
    <property type="evidence" value="ECO:0007669"/>
    <property type="project" value="UniProtKB-SubCell"/>
</dbReference>
<keyword evidence="4" id="KW-0489">Methyltransferase</keyword>
<evidence type="ECO:0000256" key="2">
    <source>
        <dbReference type="ARBA" id="ARBA00004286"/>
    </source>
</evidence>
<organism evidence="12">
    <name type="scientific">Chloropicon primus</name>
    <dbReference type="NCBI Taxonomy" id="1764295"/>
    <lineage>
        <taxon>Eukaryota</taxon>
        <taxon>Viridiplantae</taxon>
        <taxon>Chlorophyta</taxon>
        <taxon>Chloropicophyceae</taxon>
        <taxon>Chloropicales</taxon>
        <taxon>Chloropicaceae</taxon>
        <taxon>Chloropicon</taxon>
    </lineage>
</organism>
<feature type="compositionally biased region" description="Low complexity" evidence="8">
    <location>
        <begin position="1"/>
        <end position="19"/>
    </location>
</feature>
<feature type="compositionally biased region" description="Basic and acidic residues" evidence="8">
    <location>
        <begin position="479"/>
        <end position="501"/>
    </location>
</feature>
<keyword evidence="3" id="KW-0158">Chromosome</keyword>
<evidence type="ECO:0000313" key="12">
    <source>
        <dbReference type="EMBL" id="CAD9714306.1"/>
    </source>
</evidence>
<evidence type="ECO:0000256" key="1">
    <source>
        <dbReference type="ARBA" id="ARBA00004123"/>
    </source>
</evidence>
<evidence type="ECO:0000259" key="11">
    <source>
        <dbReference type="PROSITE" id="PS51215"/>
    </source>
</evidence>
<gene>
    <name evidence="12" type="ORF">CPRI1469_LOCUS3159</name>
</gene>
<dbReference type="GO" id="GO:0042054">
    <property type="term" value="F:histone methyltransferase activity"/>
    <property type="evidence" value="ECO:0007669"/>
    <property type="project" value="InterPro"/>
</dbReference>
<sequence>MTMTTETTKMNTTTTTTTTRAEASGGTVASCVPCSAPPPSSSSCSSSTYKVTVIPKNVYLHRPRRRPRADDIMVCDCSRDSEGCSSNACINRMMFVECDPKWCACGEQCENTRFQRRKYADVSLMPPTGPKGYGLRTNVDLAKGDFVMEYVGEVIDEEEHARRKVEYREGGRRHFYFMSIANGELIDATKKGNLSRFLNHSCEPNCETQKWQVNGELCIGVFALKDVKAGGELTFDYHFENDAQQTSTLKCLCGEPNCRGFIGSKAPQANQVNLEPESSSSLTNYNPARDEPAPEFIVSKHVEDEFSHIQSSSSNRRRLSSSTKVHAAVRGQTEVERILDEVTTRTGVLKSEDNALDLLRIMHSNHSQFEIGLMFDVVLRLPTRSLREAFIRHNILGKLQVMMNRFRTEEDDKKYLPLLRKALDITASLPLSKERISKAKTAKCDFATFLIGLVDHTDAMVASKAQGICDKHLSSELHKELSKKQEQERSRRASYGEKRWSSNDGNNNGDGNGKKRAKRPREDYNYPFFGNRPGPPPPRPGPPRPPPRPAADANPPASTSNPPASASNDKASAHKRTKNFKDMDPNYVWKDACDRFKAVVREVIDHRVKGLAKHKVKALYKDKKKMETIINKLFRRVLEKEVQKFEKGGKITVHKDLVSKVDKYTRAHLKNYDSSS</sequence>
<evidence type="ECO:0000256" key="7">
    <source>
        <dbReference type="ARBA" id="ARBA00023242"/>
    </source>
</evidence>
<dbReference type="PROSITE" id="PS51215">
    <property type="entry name" value="AWS"/>
    <property type="match status" value="1"/>
</dbReference>
<keyword evidence="5" id="KW-0808">Transferase</keyword>
<dbReference type="PROSITE" id="PS50280">
    <property type="entry name" value="SET"/>
    <property type="match status" value="1"/>
</dbReference>
<dbReference type="InterPro" id="IPR006560">
    <property type="entry name" value="AWS_dom"/>
</dbReference>
<dbReference type="AlphaFoldDB" id="A0A7S2WXX3"/>
<dbReference type="GO" id="GO:0032259">
    <property type="term" value="P:methylation"/>
    <property type="evidence" value="ECO:0007669"/>
    <property type="project" value="UniProtKB-KW"/>
</dbReference>
<proteinExistence type="predicted"/>
<dbReference type="SMART" id="SM00508">
    <property type="entry name" value="PostSET"/>
    <property type="match status" value="1"/>
</dbReference>
<dbReference type="SMART" id="SM00570">
    <property type="entry name" value="AWS"/>
    <property type="match status" value="1"/>
</dbReference>
<dbReference type="Pfam" id="PF00856">
    <property type="entry name" value="SET"/>
    <property type="match status" value="1"/>
</dbReference>